<reference evidence="10" key="1">
    <citation type="journal article" date="2019" name="Int. J. Syst. Evol. Microbiol.">
        <title>The Global Catalogue of Microorganisms (GCM) 10K type strain sequencing project: providing services to taxonomists for standard genome sequencing and annotation.</title>
        <authorList>
            <consortium name="The Broad Institute Genomics Platform"/>
            <consortium name="The Broad Institute Genome Sequencing Center for Infectious Disease"/>
            <person name="Wu L."/>
            <person name="Ma J."/>
        </authorList>
    </citation>
    <scope>NUCLEOTIDE SEQUENCE [LARGE SCALE GENOMIC DNA]</scope>
    <source>
        <strain evidence="10">JCM 6242</strain>
    </source>
</reference>
<proteinExistence type="predicted"/>
<dbReference type="SUPFAM" id="SSF103473">
    <property type="entry name" value="MFS general substrate transporter"/>
    <property type="match status" value="1"/>
</dbReference>
<organism evidence="9 10">
    <name type="scientific">Streptosporangium fragile</name>
    <dbReference type="NCBI Taxonomy" id="46186"/>
    <lineage>
        <taxon>Bacteria</taxon>
        <taxon>Bacillati</taxon>
        <taxon>Actinomycetota</taxon>
        <taxon>Actinomycetes</taxon>
        <taxon>Streptosporangiales</taxon>
        <taxon>Streptosporangiaceae</taxon>
        <taxon>Streptosporangium</taxon>
    </lineage>
</organism>
<feature type="transmembrane region" description="Helical" evidence="7">
    <location>
        <begin position="176"/>
        <end position="194"/>
    </location>
</feature>
<feature type="transmembrane region" description="Helical" evidence="7">
    <location>
        <begin position="108"/>
        <end position="133"/>
    </location>
</feature>
<evidence type="ECO:0000256" key="2">
    <source>
        <dbReference type="ARBA" id="ARBA00022448"/>
    </source>
</evidence>
<feature type="domain" description="Major facilitator superfamily (MFS) profile" evidence="8">
    <location>
        <begin position="223"/>
        <end position="410"/>
    </location>
</feature>
<feature type="transmembrane region" description="Helical" evidence="7">
    <location>
        <begin position="315"/>
        <end position="340"/>
    </location>
</feature>
<feature type="transmembrane region" description="Helical" evidence="7">
    <location>
        <begin position="20"/>
        <end position="39"/>
    </location>
</feature>
<keyword evidence="4 7" id="KW-0812">Transmembrane</keyword>
<dbReference type="RefSeq" id="WP_344976517.1">
    <property type="nucleotide sequence ID" value="NZ_BAAAVI010000040.1"/>
</dbReference>
<evidence type="ECO:0000256" key="5">
    <source>
        <dbReference type="ARBA" id="ARBA00022989"/>
    </source>
</evidence>
<dbReference type="InterPro" id="IPR020846">
    <property type="entry name" value="MFS_dom"/>
</dbReference>
<protein>
    <recommendedName>
        <fullName evidence="8">Major facilitator superfamily (MFS) profile domain-containing protein</fullName>
    </recommendedName>
</protein>
<evidence type="ECO:0000256" key="7">
    <source>
        <dbReference type="SAM" id="Phobius"/>
    </source>
</evidence>
<evidence type="ECO:0000256" key="1">
    <source>
        <dbReference type="ARBA" id="ARBA00004651"/>
    </source>
</evidence>
<dbReference type="Gene3D" id="1.20.1250.20">
    <property type="entry name" value="MFS general substrate transporter like domains"/>
    <property type="match status" value="1"/>
</dbReference>
<dbReference type="PROSITE" id="PS50850">
    <property type="entry name" value="MFS"/>
    <property type="match status" value="1"/>
</dbReference>
<feature type="transmembrane region" description="Helical" evidence="7">
    <location>
        <begin position="377"/>
        <end position="398"/>
    </location>
</feature>
<dbReference type="PANTHER" id="PTHR23517:SF2">
    <property type="entry name" value="MULTIDRUG RESISTANCE PROTEIN MDTH"/>
    <property type="match status" value="1"/>
</dbReference>
<feature type="transmembrane region" description="Helical" evidence="7">
    <location>
        <begin position="257"/>
        <end position="276"/>
    </location>
</feature>
<keyword evidence="10" id="KW-1185">Reference proteome</keyword>
<dbReference type="InterPro" id="IPR011701">
    <property type="entry name" value="MFS"/>
</dbReference>
<gene>
    <name evidence="9" type="ORF">GCM10010517_50880</name>
</gene>
<evidence type="ECO:0000259" key="8">
    <source>
        <dbReference type="PROSITE" id="PS50850"/>
    </source>
</evidence>
<dbReference type="Proteomes" id="UP001500831">
    <property type="component" value="Unassembled WGS sequence"/>
</dbReference>
<keyword evidence="6 7" id="KW-0472">Membrane</keyword>
<keyword evidence="5 7" id="KW-1133">Transmembrane helix</keyword>
<evidence type="ECO:0000256" key="6">
    <source>
        <dbReference type="ARBA" id="ARBA00023136"/>
    </source>
</evidence>
<dbReference type="PANTHER" id="PTHR23517">
    <property type="entry name" value="RESISTANCE PROTEIN MDTM, PUTATIVE-RELATED-RELATED"/>
    <property type="match status" value="1"/>
</dbReference>
<feature type="transmembrane region" description="Helical" evidence="7">
    <location>
        <begin position="145"/>
        <end position="164"/>
    </location>
</feature>
<evidence type="ECO:0000313" key="10">
    <source>
        <dbReference type="Proteomes" id="UP001500831"/>
    </source>
</evidence>
<dbReference type="Pfam" id="PF07690">
    <property type="entry name" value="MFS_1"/>
    <property type="match status" value="1"/>
</dbReference>
<evidence type="ECO:0000256" key="3">
    <source>
        <dbReference type="ARBA" id="ARBA00022475"/>
    </source>
</evidence>
<sequence>MTTVRPVRSLWRDVPVAVRLLLLGDLVSAAGVGITQPYLVVFLHTVKGVPLVTATAMTSLPALASFAGNWLSGMLADRTGGHRAMTTGLISTIVGLVIVATGDGAPVLGVGVTLVGFGWSVTLPAYSTLIATLVPPAAHPRTFTLQYGLFNAGMGAGAAIGAPIVHQTSGAGFTSLWWLAAATCVASMACVHLSRTRTSPPPPIPTAARPAGDHRRVLADRTLLRALLAAALTSAAGYGVYESALPALAVVSGDPGAMSWAAVANCAAIVAGMPLTLRLTRRLRPRGLLVVTAVAWSAAWLLCAVQYQWHLLGATVTLALAAALVGIGELFVAGALPATVNDLAPDALRGRYNALLMMATTSGMWAGPLAAAAANAYGLLAALFAAAAALLFVAPALLPGRRLDTGTPRG</sequence>
<evidence type="ECO:0000256" key="4">
    <source>
        <dbReference type="ARBA" id="ARBA00022692"/>
    </source>
</evidence>
<comment type="subcellular location">
    <subcellularLocation>
        <location evidence="1">Cell membrane</location>
        <topology evidence="1">Multi-pass membrane protein</topology>
    </subcellularLocation>
</comment>
<accession>A0ABP6IIM4</accession>
<keyword evidence="2" id="KW-0813">Transport</keyword>
<feature type="transmembrane region" description="Helical" evidence="7">
    <location>
        <begin position="223"/>
        <end position="241"/>
    </location>
</feature>
<dbReference type="EMBL" id="BAAAVI010000040">
    <property type="protein sequence ID" value="GAA2887055.1"/>
    <property type="molecule type" value="Genomic_DNA"/>
</dbReference>
<evidence type="ECO:0000313" key="9">
    <source>
        <dbReference type="EMBL" id="GAA2887055.1"/>
    </source>
</evidence>
<keyword evidence="3" id="KW-1003">Cell membrane</keyword>
<feature type="transmembrane region" description="Helical" evidence="7">
    <location>
        <begin position="84"/>
        <end position="102"/>
    </location>
</feature>
<feature type="transmembrane region" description="Helical" evidence="7">
    <location>
        <begin position="288"/>
        <end position="309"/>
    </location>
</feature>
<name>A0ABP6IIM4_9ACTN</name>
<dbReference type="InterPro" id="IPR036259">
    <property type="entry name" value="MFS_trans_sf"/>
</dbReference>
<comment type="caution">
    <text evidence="9">The sequence shown here is derived from an EMBL/GenBank/DDBJ whole genome shotgun (WGS) entry which is preliminary data.</text>
</comment>
<dbReference type="InterPro" id="IPR050171">
    <property type="entry name" value="MFS_Transporters"/>
</dbReference>
<feature type="transmembrane region" description="Helical" evidence="7">
    <location>
        <begin position="51"/>
        <end position="72"/>
    </location>
</feature>
<feature type="transmembrane region" description="Helical" evidence="7">
    <location>
        <begin position="352"/>
        <end position="371"/>
    </location>
</feature>